<protein>
    <submittedName>
        <fullName evidence="1">Uncharacterized protein</fullName>
    </submittedName>
</protein>
<evidence type="ECO:0000313" key="2">
    <source>
        <dbReference type="Proteomes" id="UP000244940"/>
    </source>
</evidence>
<reference evidence="1 2" key="1">
    <citation type="submission" date="2018-05" db="EMBL/GenBank/DDBJ databases">
        <title>Pararhodobacter marina sp. nov., isolated from deep-sea water of the Indian Ocean.</title>
        <authorList>
            <person name="Lai Q.Sr."/>
            <person name="Liu X."/>
            <person name="Shao Z."/>
        </authorList>
    </citation>
    <scope>NUCLEOTIDE SEQUENCE [LARGE SCALE GENOMIC DNA]</scope>
    <source>
        <strain evidence="1 2">CIC4N-9</strain>
    </source>
</reference>
<sequence>MAQNESFSVQAPKHLELRRQVIRRLREDLALKDLPPLKLEDPAMAAILRWNAREACQWYNDTLLGSDSLLALETAAPDVPDYREAREQMRAWMFSYLSQDALEKVLRAAVPVTG</sequence>
<name>A0A2U2C769_9RHOB</name>
<dbReference type="EMBL" id="QEYD01000009">
    <property type="protein sequence ID" value="PWE27736.1"/>
    <property type="molecule type" value="Genomic_DNA"/>
</dbReference>
<proteinExistence type="predicted"/>
<accession>A0A2U2C769</accession>
<comment type="caution">
    <text evidence="1">The sequence shown here is derived from an EMBL/GenBank/DDBJ whole genome shotgun (WGS) entry which is preliminary data.</text>
</comment>
<dbReference type="AlphaFoldDB" id="A0A2U2C769"/>
<gene>
    <name evidence="1" type="ORF">C4N9_14975</name>
</gene>
<keyword evidence="2" id="KW-1185">Reference proteome</keyword>
<organism evidence="1 2">
    <name type="scientific">Pararhodobacter marinus</name>
    <dbReference type="NCBI Taxonomy" id="2184063"/>
    <lineage>
        <taxon>Bacteria</taxon>
        <taxon>Pseudomonadati</taxon>
        <taxon>Pseudomonadota</taxon>
        <taxon>Alphaproteobacteria</taxon>
        <taxon>Rhodobacterales</taxon>
        <taxon>Paracoccaceae</taxon>
        <taxon>Pararhodobacter</taxon>
    </lineage>
</organism>
<evidence type="ECO:0000313" key="1">
    <source>
        <dbReference type="EMBL" id="PWE27736.1"/>
    </source>
</evidence>
<dbReference type="Proteomes" id="UP000244940">
    <property type="component" value="Unassembled WGS sequence"/>
</dbReference>